<accession>A0ABR8VIU9</accession>
<reference evidence="3 4" key="1">
    <citation type="submission" date="2020-08" db="EMBL/GenBank/DDBJ databases">
        <title>A Genomic Blueprint of the Chicken Gut Microbiome.</title>
        <authorList>
            <person name="Gilroy R."/>
            <person name="Ravi A."/>
            <person name="Getino M."/>
            <person name="Pursley I."/>
            <person name="Horton D.L."/>
            <person name="Alikhan N.-F."/>
            <person name="Baker D."/>
            <person name="Gharbi K."/>
            <person name="Hall N."/>
            <person name="Watson M."/>
            <person name="Adriaenssens E.M."/>
            <person name="Foster-Nyarko E."/>
            <person name="Jarju S."/>
            <person name="Secka A."/>
            <person name="Antonio M."/>
            <person name="Oren A."/>
            <person name="Chaudhuri R."/>
            <person name="La Ragione R.M."/>
            <person name="Hildebrand F."/>
            <person name="Pallen M.J."/>
        </authorList>
    </citation>
    <scope>NUCLEOTIDE SEQUENCE [LARGE SCALE GENOMIC DNA]</scope>
    <source>
        <strain evidence="3 4">Sa1BUA2</strain>
    </source>
</reference>
<feature type="coiled-coil region" evidence="1">
    <location>
        <begin position="21"/>
        <end position="51"/>
    </location>
</feature>
<proteinExistence type="predicted"/>
<evidence type="ECO:0000256" key="2">
    <source>
        <dbReference type="SAM" id="Phobius"/>
    </source>
</evidence>
<keyword evidence="2" id="KW-0812">Transmembrane</keyword>
<protein>
    <recommendedName>
        <fullName evidence="5">YtxH domain-containing protein</fullName>
    </recommendedName>
</protein>
<keyword evidence="2" id="KW-1133">Transmembrane helix</keyword>
<organism evidence="3 4">
    <name type="scientific">Bacillus norwichensis</name>
    <dbReference type="NCBI Taxonomy" id="2762217"/>
    <lineage>
        <taxon>Bacteria</taxon>
        <taxon>Bacillati</taxon>
        <taxon>Bacillota</taxon>
        <taxon>Bacilli</taxon>
        <taxon>Bacillales</taxon>
        <taxon>Bacillaceae</taxon>
        <taxon>Bacillus</taxon>
    </lineage>
</organism>
<comment type="caution">
    <text evidence="3">The sequence shown here is derived from an EMBL/GenBank/DDBJ whole genome shotgun (WGS) entry which is preliminary data.</text>
</comment>
<keyword evidence="1" id="KW-0175">Coiled coil</keyword>
<dbReference type="Proteomes" id="UP000648182">
    <property type="component" value="Unassembled WGS sequence"/>
</dbReference>
<keyword evidence="4" id="KW-1185">Reference proteome</keyword>
<keyword evidence="2" id="KW-0472">Membrane</keyword>
<evidence type="ECO:0008006" key="5">
    <source>
        <dbReference type="Google" id="ProtNLM"/>
    </source>
</evidence>
<dbReference type="RefSeq" id="WP_191811032.1">
    <property type="nucleotide sequence ID" value="NZ_JACSPV010000007.1"/>
</dbReference>
<gene>
    <name evidence="3" type="ORF">H9631_06300</name>
</gene>
<evidence type="ECO:0000313" key="3">
    <source>
        <dbReference type="EMBL" id="MBD8004688.1"/>
    </source>
</evidence>
<sequence length="90" mass="10320">MGKSGKITYVLLGLGVAGGALISVKQNREKIRELVEKVKKKTRILRENQEESEWLKKAGRPDPYDFEDVKMVEEGAQYSVNYYNKKVQQS</sequence>
<dbReference type="EMBL" id="JACSPV010000007">
    <property type="protein sequence ID" value="MBD8004688.1"/>
    <property type="molecule type" value="Genomic_DNA"/>
</dbReference>
<evidence type="ECO:0000313" key="4">
    <source>
        <dbReference type="Proteomes" id="UP000648182"/>
    </source>
</evidence>
<feature type="transmembrane region" description="Helical" evidence="2">
    <location>
        <begin position="6"/>
        <end position="24"/>
    </location>
</feature>
<evidence type="ECO:0000256" key="1">
    <source>
        <dbReference type="SAM" id="Coils"/>
    </source>
</evidence>
<name>A0ABR8VIU9_9BACI</name>